<dbReference type="Gene3D" id="3.30.1130.10">
    <property type="match status" value="1"/>
</dbReference>
<name>A0A075HSG3_9EURY</name>
<dbReference type="EC" id="4.1.2.25" evidence="2"/>
<dbReference type="SMART" id="SM00905">
    <property type="entry name" value="FolB"/>
    <property type="match status" value="1"/>
</dbReference>
<organism evidence="2">
    <name type="scientific">uncultured marine group II/III euryarchaeote KM3_77_D02</name>
    <dbReference type="NCBI Taxonomy" id="1456509"/>
    <lineage>
        <taxon>Archaea</taxon>
        <taxon>Methanobacteriati</taxon>
        <taxon>Methanobacteriota</taxon>
        <taxon>environmental samples</taxon>
    </lineage>
</organism>
<dbReference type="Pfam" id="PF02152">
    <property type="entry name" value="FolB"/>
    <property type="match status" value="1"/>
</dbReference>
<dbReference type="EMBL" id="KF901079">
    <property type="protein sequence ID" value="AIF17347.1"/>
    <property type="molecule type" value="Genomic_DNA"/>
</dbReference>
<dbReference type="GO" id="GO:0006760">
    <property type="term" value="P:folic acid-containing compound metabolic process"/>
    <property type="evidence" value="ECO:0007669"/>
    <property type="project" value="InterPro"/>
</dbReference>
<feature type="domain" description="Dihydroneopterin aldolase/epimerase" evidence="1">
    <location>
        <begin position="64"/>
        <end position="174"/>
    </location>
</feature>
<reference evidence="2" key="1">
    <citation type="journal article" date="2014" name="Genome Biol. Evol.">
        <title>Pangenome evidence for extensive interdomain horizontal transfer affecting lineage core and shell genes in uncultured planktonic thaumarchaeota and euryarchaeota.</title>
        <authorList>
            <person name="Deschamps P."/>
            <person name="Zivanovic Y."/>
            <person name="Moreira D."/>
            <person name="Rodriguez-Valera F."/>
            <person name="Lopez-Garcia P."/>
        </authorList>
    </citation>
    <scope>NUCLEOTIDE SEQUENCE</scope>
</reference>
<sequence length="176" mass="19511">MSPRPYPTYWEPRQLPAKCCSWTQERGSSPAQGMFCSRRSEIMDSHSKALLKLLESSGKGVSSLFLEGVVREVDVGIHPHEVGSPQRVSFDIHVMIEGAEKPPEDSIDQVLDYEYLLAALYRTLEMERPALLETLATRLLDEVLAPAEAVAASVRITKLDALEDGGRLGCSLTRLK</sequence>
<evidence type="ECO:0000313" key="2">
    <source>
        <dbReference type="EMBL" id="AIF17347.1"/>
    </source>
</evidence>
<accession>A0A075HSG3</accession>
<protein>
    <submittedName>
        <fullName evidence="2">Dihydroneopterin aldolase, putative (FolB)</fullName>
        <ecNumber evidence="2">4.1.2.25</ecNumber>
    </submittedName>
</protein>
<keyword evidence="2" id="KW-0456">Lyase</keyword>
<evidence type="ECO:0000259" key="1">
    <source>
        <dbReference type="SMART" id="SM00905"/>
    </source>
</evidence>
<gene>
    <name evidence="2" type="primary">folB</name>
</gene>
<dbReference type="SUPFAM" id="SSF55620">
    <property type="entry name" value="Tetrahydrobiopterin biosynthesis enzymes-like"/>
    <property type="match status" value="1"/>
</dbReference>
<dbReference type="AlphaFoldDB" id="A0A075HSG3"/>
<dbReference type="InterPro" id="IPR006157">
    <property type="entry name" value="FolB_dom"/>
</dbReference>
<dbReference type="GO" id="GO:0004150">
    <property type="term" value="F:dihydroneopterin aldolase activity"/>
    <property type="evidence" value="ECO:0007669"/>
    <property type="project" value="UniProtKB-EC"/>
</dbReference>
<dbReference type="InterPro" id="IPR043133">
    <property type="entry name" value="GTP-CH-I_C/QueF"/>
</dbReference>
<proteinExistence type="predicted"/>